<dbReference type="OrthoDB" id="582337at2"/>
<gene>
    <name evidence="7" type="ORF">EDD31_2064</name>
</gene>
<evidence type="ECO:0000259" key="6">
    <source>
        <dbReference type="Pfam" id="PF02656"/>
    </source>
</evidence>
<evidence type="ECO:0000256" key="3">
    <source>
        <dbReference type="ARBA" id="ARBA00022989"/>
    </source>
</evidence>
<evidence type="ECO:0000313" key="8">
    <source>
        <dbReference type="Proteomes" id="UP000280668"/>
    </source>
</evidence>
<dbReference type="InterPro" id="IPR003807">
    <property type="entry name" value="DUF202"/>
</dbReference>
<evidence type="ECO:0000256" key="4">
    <source>
        <dbReference type="ARBA" id="ARBA00023136"/>
    </source>
</evidence>
<evidence type="ECO:0000256" key="2">
    <source>
        <dbReference type="ARBA" id="ARBA00022692"/>
    </source>
</evidence>
<accession>A0A3N2BEJ2</accession>
<feature type="transmembrane region" description="Helical" evidence="5">
    <location>
        <begin position="29"/>
        <end position="49"/>
    </location>
</feature>
<dbReference type="EMBL" id="RKHK01000001">
    <property type="protein sequence ID" value="ROR73676.1"/>
    <property type="molecule type" value="Genomic_DNA"/>
</dbReference>
<comment type="caution">
    <text evidence="7">The sequence shown here is derived from an EMBL/GenBank/DDBJ whole genome shotgun (WGS) entry which is preliminary data.</text>
</comment>
<feature type="transmembrane region" description="Helical" evidence="5">
    <location>
        <begin position="100"/>
        <end position="120"/>
    </location>
</feature>
<reference evidence="7 8" key="1">
    <citation type="submission" date="2018-11" db="EMBL/GenBank/DDBJ databases">
        <title>Sequencing the genomes of 1000 actinobacteria strains.</title>
        <authorList>
            <person name="Klenk H.-P."/>
        </authorList>
    </citation>
    <scope>NUCLEOTIDE SEQUENCE [LARGE SCALE GENOMIC DNA]</scope>
    <source>
        <strain evidence="7 8">DSM 11294</strain>
    </source>
</reference>
<evidence type="ECO:0000313" key="7">
    <source>
        <dbReference type="EMBL" id="ROR73676.1"/>
    </source>
</evidence>
<dbReference type="AlphaFoldDB" id="A0A3N2BEJ2"/>
<keyword evidence="4 5" id="KW-0472">Membrane</keyword>
<keyword evidence="2 5" id="KW-0812">Transmembrane</keyword>
<dbReference type="GO" id="GO:0012505">
    <property type="term" value="C:endomembrane system"/>
    <property type="evidence" value="ECO:0007669"/>
    <property type="project" value="UniProtKB-SubCell"/>
</dbReference>
<keyword evidence="8" id="KW-1185">Reference proteome</keyword>
<proteinExistence type="predicted"/>
<comment type="subcellular location">
    <subcellularLocation>
        <location evidence="1">Endomembrane system</location>
        <topology evidence="1">Multi-pass membrane protein</topology>
    </subcellularLocation>
</comment>
<protein>
    <submittedName>
        <fullName evidence="7">Putative membrane protein</fullName>
    </submittedName>
</protein>
<evidence type="ECO:0000256" key="5">
    <source>
        <dbReference type="SAM" id="Phobius"/>
    </source>
</evidence>
<name>A0A3N2BEJ2_9MICO</name>
<feature type="transmembrane region" description="Helical" evidence="5">
    <location>
        <begin position="61"/>
        <end position="80"/>
    </location>
</feature>
<keyword evidence="3 5" id="KW-1133">Transmembrane helix</keyword>
<feature type="domain" description="DUF202" evidence="6">
    <location>
        <begin position="20"/>
        <end position="86"/>
    </location>
</feature>
<dbReference type="Pfam" id="PF02656">
    <property type="entry name" value="DUF202"/>
    <property type="match status" value="1"/>
</dbReference>
<dbReference type="Proteomes" id="UP000280668">
    <property type="component" value="Unassembled WGS sequence"/>
</dbReference>
<sequence>MADRRFPRSVYRVGEEPDPRFTLANERTFLAWIRTTMALLAGAVALEALGVPEHPLLRHGAAIVLIAAAVLVIAQAWWGWVRTERAIRQRSPLPSPFSALPLILALVAVAVLIGGGLALGEY</sequence>
<dbReference type="RefSeq" id="WP_123304068.1">
    <property type="nucleotide sequence ID" value="NZ_RKHK01000001.1"/>
</dbReference>
<organism evidence="7 8">
    <name type="scientific">Bogoriella caseilytica</name>
    <dbReference type="NCBI Taxonomy" id="56055"/>
    <lineage>
        <taxon>Bacteria</taxon>
        <taxon>Bacillati</taxon>
        <taxon>Actinomycetota</taxon>
        <taxon>Actinomycetes</taxon>
        <taxon>Micrococcales</taxon>
        <taxon>Bogoriellaceae</taxon>
        <taxon>Bogoriella</taxon>
    </lineage>
</organism>
<evidence type="ECO:0000256" key="1">
    <source>
        <dbReference type="ARBA" id="ARBA00004127"/>
    </source>
</evidence>